<dbReference type="AlphaFoldDB" id="A0A4R6X844"/>
<feature type="compositionally biased region" description="Basic and acidic residues" evidence="2">
    <location>
        <begin position="220"/>
        <end position="235"/>
    </location>
</feature>
<gene>
    <name evidence="4" type="ORF">C8D85_0626</name>
</gene>
<sequence length="518" mass="59332">MEKWVLWVLLEAATVMAIASLWILWRAKKLSKPSNDKQTDSVESDESVSIEENTTLPFNNSAEDDEQSPFKAFAKALELQANEAADVLKSLRTSDDLETVTRFKLWGTLVKAERAILLNDETEKPQAILNRFMASIISTLESVKNRNLTKHSLTETLKETDAEFIQASELLISKEELVTNQRELHGELHKSIEFAEKKLNKLKVKDTELQRLRNELKKQQDQVSKLEEHAHHNQDLKQTAQAPEKDTPQIQHSSTRHLHQLERLSKRQQAIIEHLQAQLKDSANDKGDQKEKAQQMAISRMERLANESSSLIEQLQSELESTNLSISSLKQEIHDKDKQLEAIDEQLKSSEGGVLGEYQTLSSNKRDTLESILGGFANLNKDTPERAQSISEQEKEVLNLEQMLKESETCVQLLAQELESAETENVALRERIERQTKDKRNSTNAEDMPKELLELEALREEHRDLVGQIQHMKDSLLNQVSGSTEKTLRNEYNKKSLELDRLQLAYSDLERKYLGTLR</sequence>
<keyword evidence="3" id="KW-0812">Transmembrane</keyword>
<organism evidence="4 5">
    <name type="scientific">Marinomonas communis</name>
    <dbReference type="NCBI Taxonomy" id="28254"/>
    <lineage>
        <taxon>Bacteria</taxon>
        <taxon>Pseudomonadati</taxon>
        <taxon>Pseudomonadota</taxon>
        <taxon>Gammaproteobacteria</taxon>
        <taxon>Oceanospirillales</taxon>
        <taxon>Oceanospirillaceae</taxon>
        <taxon>Marinomonas</taxon>
    </lineage>
</organism>
<feature type="coiled-coil region" evidence="1">
    <location>
        <begin position="390"/>
        <end position="512"/>
    </location>
</feature>
<keyword evidence="1" id="KW-0175">Coiled coil</keyword>
<accession>A0A4R6X844</accession>
<dbReference type="OrthoDB" id="6094357at2"/>
<keyword evidence="3" id="KW-0472">Membrane</keyword>
<evidence type="ECO:0000256" key="2">
    <source>
        <dbReference type="SAM" id="MobiDB-lite"/>
    </source>
</evidence>
<proteinExistence type="predicted"/>
<feature type="transmembrane region" description="Helical" evidence="3">
    <location>
        <begin position="6"/>
        <end position="25"/>
    </location>
</feature>
<dbReference type="RefSeq" id="WP_133559891.1">
    <property type="nucleotide sequence ID" value="NZ_SNZA01000001.1"/>
</dbReference>
<feature type="coiled-coil region" evidence="1">
    <location>
        <begin position="258"/>
        <end position="346"/>
    </location>
</feature>
<evidence type="ECO:0000313" key="4">
    <source>
        <dbReference type="EMBL" id="TDR15265.1"/>
    </source>
</evidence>
<comment type="caution">
    <text evidence="4">The sequence shown here is derived from an EMBL/GenBank/DDBJ whole genome shotgun (WGS) entry which is preliminary data.</text>
</comment>
<feature type="region of interest" description="Disordered" evidence="2">
    <location>
        <begin position="33"/>
        <end position="65"/>
    </location>
</feature>
<protein>
    <submittedName>
        <fullName evidence="4">Uncharacterized protein</fullName>
    </submittedName>
</protein>
<evidence type="ECO:0000256" key="1">
    <source>
        <dbReference type="SAM" id="Coils"/>
    </source>
</evidence>
<reference evidence="4 5" key="1">
    <citation type="submission" date="2019-03" db="EMBL/GenBank/DDBJ databases">
        <title>Genomic Encyclopedia of Type Strains, Phase IV (KMG-IV): sequencing the most valuable type-strain genomes for metagenomic binning, comparative biology and taxonomic classification.</title>
        <authorList>
            <person name="Goeker M."/>
        </authorList>
    </citation>
    <scope>NUCLEOTIDE SEQUENCE [LARGE SCALE GENOMIC DNA]</scope>
    <source>
        <strain evidence="4 5">DSM 5604</strain>
    </source>
</reference>
<name>A0A4R6X844_9GAMM</name>
<evidence type="ECO:0000256" key="3">
    <source>
        <dbReference type="SAM" id="Phobius"/>
    </source>
</evidence>
<feature type="region of interest" description="Disordered" evidence="2">
    <location>
        <begin position="220"/>
        <end position="258"/>
    </location>
</feature>
<dbReference type="EMBL" id="SNZA01000001">
    <property type="protein sequence ID" value="TDR15265.1"/>
    <property type="molecule type" value="Genomic_DNA"/>
</dbReference>
<dbReference type="Proteomes" id="UP000295729">
    <property type="component" value="Unassembled WGS sequence"/>
</dbReference>
<evidence type="ECO:0000313" key="5">
    <source>
        <dbReference type="Proteomes" id="UP000295729"/>
    </source>
</evidence>
<keyword evidence="3" id="KW-1133">Transmembrane helix</keyword>
<keyword evidence="5" id="KW-1185">Reference proteome</keyword>